<reference evidence="3" key="1">
    <citation type="submission" date="2018-04" db="EMBL/GenBank/DDBJ databases">
        <title>Complete genome of Antarctic heterotrophic bacterium Hymenobacter nivis.</title>
        <authorList>
            <person name="Terashima M."/>
        </authorList>
    </citation>
    <scope>NUCLEOTIDE SEQUENCE [LARGE SCALE GENOMIC DNA]</scope>
    <source>
        <strain evidence="3">NBRC 111535</strain>
    </source>
</reference>
<accession>A0A2Z3GWM7</accession>
<dbReference type="AlphaFoldDB" id="A0A2Z3GWM7"/>
<keyword evidence="3" id="KW-1185">Reference proteome</keyword>
<dbReference type="RefSeq" id="WP_109656177.1">
    <property type="nucleotide sequence ID" value="NZ_CP029145.1"/>
</dbReference>
<evidence type="ECO:0000313" key="2">
    <source>
        <dbReference type="EMBL" id="AWM33090.1"/>
    </source>
</evidence>
<gene>
    <name evidence="2" type="ORF">DDQ68_10070</name>
</gene>
<feature type="transmembrane region" description="Helical" evidence="1">
    <location>
        <begin position="38"/>
        <end position="59"/>
    </location>
</feature>
<protein>
    <recommendedName>
        <fullName evidence="4">DoxX family protein</fullName>
    </recommendedName>
</protein>
<evidence type="ECO:0008006" key="4">
    <source>
        <dbReference type="Google" id="ProtNLM"/>
    </source>
</evidence>
<evidence type="ECO:0000313" key="3">
    <source>
        <dbReference type="Proteomes" id="UP000245999"/>
    </source>
</evidence>
<dbReference type="KEGG" id="hnv:DDQ68_10070"/>
<organism evidence="2 3">
    <name type="scientific">Hymenobacter nivis</name>
    <dbReference type="NCBI Taxonomy" id="1850093"/>
    <lineage>
        <taxon>Bacteria</taxon>
        <taxon>Pseudomonadati</taxon>
        <taxon>Bacteroidota</taxon>
        <taxon>Cytophagia</taxon>
        <taxon>Cytophagales</taxon>
        <taxon>Hymenobacteraceae</taxon>
        <taxon>Hymenobacter</taxon>
    </lineage>
</organism>
<dbReference type="OrthoDB" id="4732370at2"/>
<keyword evidence="1" id="KW-0472">Membrane</keyword>
<dbReference type="Proteomes" id="UP000245999">
    <property type="component" value="Chromosome"/>
</dbReference>
<sequence length="73" mass="8014">MEGSIGLLLLIGLLTRPALVAAMLVLMRLVLGSSLLEQWATVGTQLLYGLCIFALLLHVQHNRLGLDRVGKYR</sequence>
<evidence type="ECO:0000256" key="1">
    <source>
        <dbReference type="SAM" id="Phobius"/>
    </source>
</evidence>
<dbReference type="EMBL" id="CP029145">
    <property type="protein sequence ID" value="AWM33090.1"/>
    <property type="molecule type" value="Genomic_DNA"/>
</dbReference>
<keyword evidence="1" id="KW-1133">Transmembrane helix</keyword>
<proteinExistence type="predicted"/>
<keyword evidence="1" id="KW-0812">Transmembrane</keyword>
<name>A0A2Z3GWM7_9BACT</name>